<dbReference type="Proteomes" id="UP000252698">
    <property type="component" value="Chromosome"/>
</dbReference>
<gene>
    <name evidence="1" type="ORF">C5746_37890</name>
</gene>
<dbReference type="AlphaFoldDB" id="A0A2Z5JMR5"/>
<protein>
    <submittedName>
        <fullName evidence="1">Uncharacterized protein</fullName>
    </submittedName>
</protein>
<sequence length="113" mass="12273">MVSAAEVGHGTSMSAGPQRVGIPLLDAVPEVRTGRHAVYTAVIGAIDLHIVAVQHTAERDGTAEQYEEARGRFTLPVNHASGRPLLSAAALRRPIELFVAEFLEQEQRPRLLR</sequence>
<dbReference type="EMBL" id="CP027306">
    <property type="protein sequence ID" value="AXE81756.1"/>
    <property type="molecule type" value="Genomic_DNA"/>
</dbReference>
<organism evidence="1 2">
    <name type="scientific">Streptomyces atratus</name>
    <dbReference type="NCBI Taxonomy" id="1893"/>
    <lineage>
        <taxon>Bacteria</taxon>
        <taxon>Bacillati</taxon>
        <taxon>Actinomycetota</taxon>
        <taxon>Actinomycetes</taxon>
        <taxon>Kitasatosporales</taxon>
        <taxon>Streptomycetaceae</taxon>
        <taxon>Streptomyces</taxon>
    </lineage>
</organism>
<evidence type="ECO:0000313" key="2">
    <source>
        <dbReference type="Proteomes" id="UP000252698"/>
    </source>
</evidence>
<dbReference type="RefSeq" id="WP_114248161.1">
    <property type="nucleotide sequence ID" value="NZ_CP027306.1"/>
</dbReference>
<reference evidence="1 2" key="1">
    <citation type="journal article" date="2018" name="Front. Microbiol.">
        <title>Genome Sequencing of Streptomyces atratus SCSIOZH16 and Activation Production of Nocardamine via Metabolic Engineering.</title>
        <authorList>
            <person name="Li Y."/>
            <person name="Zhang C."/>
            <person name="Liu C."/>
            <person name="Ju J."/>
            <person name="Ma J."/>
        </authorList>
    </citation>
    <scope>NUCLEOTIDE SEQUENCE [LARGE SCALE GENOMIC DNA]</scope>
    <source>
        <strain evidence="1 2">SCSIO_ZH16</strain>
    </source>
</reference>
<dbReference type="GeneID" id="95524095"/>
<accession>A0A2Z5JMR5</accession>
<proteinExistence type="predicted"/>
<name>A0A2Z5JMR5_STRAR</name>
<evidence type="ECO:0000313" key="1">
    <source>
        <dbReference type="EMBL" id="AXE81756.1"/>
    </source>
</evidence>
<dbReference type="KEGG" id="sata:C5746_37890"/>